<organism evidence="3 5">
    <name type="scientific">Ficus carica</name>
    <name type="common">Common fig</name>
    <dbReference type="NCBI Taxonomy" id="3494"/>
    <lineage>
        <taxon>Eukaryota</taxon>
        <taxon>Viridiplantae</taxon>
        <taxon>Streptophyta</taxon>
        <taxon>Embryophyta</taxon>
        <taxon>Tracheophyta</taxon>
        <taxon>Spermatophyta</taxon>
        <taxon>Magnoliopsida</taxon>
        <taxon>eudicotyledons</taxon>
        <taxon>Gunneridae</taxon>
        <taxon>Pentapetalae</taxon>
        <taxon>rosids</taxon>
        <taxon>fabids</taxon>
        <taxon>Rosales</taxon>
        <taxon>Moraceae</taxon>
        <taxon>Ficeae</taxon>
        <taxon>Ficus</taxon>
    </lineage>
</organism>
<dbReference type="EMBL" id="BTGU01000256">
    <property type="protein sequence ID" value="GMN65715.1"/>
    <property type="molecule type" value="Genomic_DNA"/>
</dbReference>
<name>A0AA88JB06_FICCA</name>
<evidence type="ECO:0000313" key="5">
    <source>
        <dbReference type="Proteomes" id="UP001187192"/>
    </source>
</evidence>
<gene>
    <name evidence="1" type="ORF">TIFTF001_034784</name>
    <name evidence="2" type="ORF">TIFTF001_034789</name>
    <name evidence="3" type="ORF">TIFTF001_034805</name>
    <name evidence="4" type="ORF">TIFTF001_034810</name>
</gene>
<proteinExistence type="predicted"/>
<evidence type="ECO:0000313" key="3">
    <source>
        <dbReference type="EMBL" id="GMN65736.1"/>
    </source>
</evidence>
<sequence>MRMILNLHQILHPNSLPAAMVAIAREDDGSWHRRPVDHDFTALHAIARGRLESHFLPSTA</sequence>
<protein>
    <submittedName>
        <fullName evidence="3">Uncharacterized protein</fullName>
    </submittedName>
</protein>
<dbReference type="EMBL" id="BTGU01000259">
    <property type="protein sequence ID" value="GMN65738.1"/>
    <property type="molecule type" value="Genomic_DNA"/>
</dbReference>
<accession>A0AA88JB06</accession>
<dbReference type="EMBL" id="BTGU01000257">
    <property type="protein sequence ID" value="GMN65717.1"/>
    <property type="molecule type" value="Genomic_DNA"/>
</dbReference>
<comment type="caution">
    <text evidence="3">The sequence shown here is derived from an EMBL/GenBank/DDBJ whole genome shotgun (WGS) entry which is preliminary data.</text>
</comment>
<reference evidence="3" key="1">
    <citation type="submission" date="2023-07" db="EMBL/GenBank/DDBJ databases">
        <title>draft genome sequence of fig (Ficus carica).</title>
        <authorList>
            <person name="Takahashi T."/>
            <person name="Nishimura K."/>
        </authorList>
    </citation>
    <scope>NUCLEOTIDE SEQUENCE</scope>
</reference>
<keyword evidence="5" id="KW-1185">Reference proteome</keyword>
<dbReference type="Proteomes" id="UP001187192">
    <property type="component" value="Unassembled WGS sequence"/>
</dbReference>
<evidence type="ECO:0000313" key="4">
    <source>
        <dbReference type="EMBL" id="GMN65738.1"/>
    </source>
</evidence>
<evidence type="ECO:0000313" key="1">
    <source>
        <dbReference type="EMBL" id="GMN65715.1"/>
    </source>
</evidence>
<dbReference type="EMBL" id="BTGU01000258">
    <property type="protein sequence ID" value="GMN65736.1"/>
    <property type="molecule type" value="Genomic_DNA"/>
</dbReference>
<dbReference type="Gramene" id="FCD_00019109-RA">
    <property type="protein sequence ID" value="FCD_00019109-RA:cds"/>
    <property type="gene ID" value="FCD_00019109"/>
</dbReference>
<dbReference type="AlphaFoldDB" id="A0AA88JB06"/>
<evidence type="ECO:0000313" key="2">
    <source>
        <dbReference type="EMBL" id="GMN65717.1"/>
    </source>
</evidence>